<dbReference type="PANTHER" id="PTHR30365:SF14">
    <property type="entry name" value="CYTOCHROME BD MENAQUINOL OXIDASE SUBUNIT I-RELATED"/>
    <property type="match status" value="1"/>
</dbReference>
<keyword evidence="5 12" id="KW-0349">Heme</keyword>
<reference evidence="13" key="1">
    <citation type="submission" date="2023-02" db="EMBL/GenBank/DDBJ databases">
        <title>Host association and intracellularity evolved multiple times independently in the Rickettsiales.</title>
        <authorList>
            <person name="Castelli M."/>
            <person name="Nardi T."/>
            <person name="Gammuto L."/>
            <person name="Bellinzona G."/>
            <person name="Sabaneyeva E."/>
            <person name="Potekhin A."/>
            <person name="Serra V."/>
            <person name="Petroni G."/>
            <person name="Sassera D."/>
        </authorList>
    </citation>
    <scope>NUCLEOTIDE SEQUENCE</scope>
    <source>
        <strain evidence="13">USBL-36I1</strain>
    </source>
</reference>
<dbReference type="Proteomes" id="UP001289135">
    <property type="component" value="Unassembled WGS sequence"/>
</dbReference>
<evidence type="ECO:0000256" key="9">
    <source>
        <dbReference type="ARBA" id="ARBA00022989"/>
    </source>
</evidence>
<keyword evidence="8 12" id="KW-0249">Electron transport</keyword>
<feature type="transmembrane region" description="Helical" evidence="12">
    <location>
        <begin position="217"/>
        <end position="236"/>
    </location>
</feature>
<dbReference type="RefSeq" id="WP_322498929.1">
    <property type="nucleotide sequence ID" value="NZ_JARGYU010000003.1"/>
</dbReference>
<sequence length="448" mass="50964">MFTTLMLARIQFAFTVAFHIIFPSMSIGLALFLAIIEFLWLRTKNEIYFKLYHLWIKFFAIGFGLGVVSGVTLSYQLGTNWSLFSDHISNVIGPLIGFEVLTAFFLEASFLGVMLWGWNKVSPRMHFISTCIVAFGTALSAFWIISANSWMQTPSGYFIASDGRFFAKNWIDVIFNPSFRHRIVHMLLASYITTSMILGGVGAYYIWKNRHQQEGKFLLKFATIALSILSPLQILAGDAHGLNVLKHQPVKVAAMEGLWETKEGIPLILFAIPDEKNEVNHYEIGIDKLSSLILTRSWNGKVRGLKSWPKEERPPIHVVFWGFRIMVGIGFTIFFMMIINFIMMIKNKIGQSTFINKLWILMIPSGLIAIIAGWFVTEVGRQPYTVYGLLRTIDSASPQITAGQLSWSLSVFLLIYIILFILGIYYMAKIIHKGIVPDEKINQIRNIF</sequence>
<dbReference type="GO" id="GO:0019646">
    <property type="term" value="P:aerobic electron transport chain"/>
    <property type="evidence" value="ECO:0007669"/>
    <property type="project" value="InterPro"/>
</dbReference>
<evidence type="ECO:0000256" key="6">
    <source>
        <dbReference type="ARBA" id="ARBA00022692"/>
    </source>
</evidence>
<keyword evidence="4 12" id="KW-1003">Cell membrane</keyword>
<dbReference type="PANTHER" id="PTHR30365">
    <property type="entry name" value="CYTOCHROME D UBIQUINOL OXIDASE"/>
    <property type="match status" value="1"/>
</dbReference>
<keyword evidence="14" id="KW-1185">Reference proteome</keyword>
<comment type="similarity">
    <text evidence="2 12">Belongs to the cytochrome ubiquinol oxidase subunit 1 family.</text>
</comment>
<dbReference type="GO" id="GO:0070069">
    <property type="term" value="C:cytochrome complex"/>
    <property type="evidence" value="ECO:0007669"/>
    <property type="project" value="UniProtKB-UniRule"/>
</dbReference>
<dbReference type="AlphaFoldDB" id="A0AAE4VL97"/>
<evidence type="ECO:0000313" key="13">
    <source>
        <dbReference type="EMBL" id="MDZ5761504.1"/>
    </source>
</evidence>
<dbReference type="GO" id="GO:0009055">
    <property type="term" value="F:electron transfer activity"/>
    <property type="evidence" value="ECO:0007669"/>
    <property type="project" value="UniProtKB-UniRule"/>
</dbReference>
<keyword evidence="6 12" id="KW-0812">Transmembrane</keyword>
<feature type="transmembrane region" description="Helical" evidence="12">
    <location>
        <begin position="12"/>
        <end position="40"/>
    </location>
</feature>
<evidence type="ECO:0000256" key="12">
    <source>
        <dbReference type="PIRNR" id="PIRNR006446"/>
    </source>
</evidence>
<feature type="transmembrane region" description="Helical" evidence="12">
    <location>
        <begin position="354"/>
        <end position="376"/>
    </location>
</feature>
<dbReference type="GO" id="GO:0020037">
    <property type="term" value="F:heme binding"/>
    <property type="evidence" value="ECO:0007669"/>
    <property type="project" value="TreeGrafter"/>
</dbReference>
<dbReference type="GO" id="GO:0016682">
    <property type="term" value="F:oxidoreductase activity, acting on diphenols and related substances as donors, oxygen as acceptor"/>
    <property type="evidence" value="ECO:0007669"/>
    <property type="project" value="TreeGrafter"/>
</dbReference>
<evidence type="ECO:0000256" key="1">
    <source>
        <dbReference type="ARBA" id="ARBA00004651"/>
    </source>
</evidence>
<evidence type="ECO:0000256" key="7">
    <source>
        <dbReference type="ARBA" id="ARBA00022723"/>
    </source>
</evidence>
<dbReference type="GO" id="GO:0005886">
    <property type="term" value="C:plasma membrane"/>
    <property type="evidence" value="ECO:0007669"/>
    <property type="project" value="UniProtKB-SubCell"/>
</dbReference>
<keyword evidence="3 12" id="KW-0813">Transport</keyword>
<evidence type="ECO:0000256" key="2">
    <source>
        <dbReference type="ARBA" id="ARBA00009819"/>
    </source>
</evidence>
<dbReference type="PIRSF" id="PIRSF006446">
    <property type="entry name" value="Cyt_quinol_oxidase_1"/>
    <property type="match status" value="1"/>
</dbReference>
<feature type="transmembrane region" description="Helical" evidence="12">
    <location>
        <begin position="318"/>
        <end position="342"/>
    </location>
</feature>
<keyword evidence="11 12" id="KW-0472">Membrane</keyword>
<proteinExistence type="inferred from homology"/>
<evidence type="ECO:0000256" key="3">
    <source>
        <dbReference type="ARBA" id="ARBA00022448"/>
    </source>
</evidence>
<organism evidence="13 14">
    <name type="scientific">Lyticum sinuosum</name>
    <dbReference type="NCBI Taxonomy" id="1332059"/>
    <lineage>
        <taxon>Bacteria</taxon>
        <taxon>Pseudomonadati</taxon>
        <taxon>Pseudomonadota</taxon>
        <taxon>Alphaproteobacteria</taxon>
        <taxon>Rickettsiales</taxon>
        <taxon>Lyticum</taxon>
    </lineage>
</organism>
<evidence type="ECO:0000256" key="11">
    <source>
        <dbReference type="ARBA" id="ARBA00023136"/>
    </source>
</evidence>
<feature type="transmembrane region" description="Helical" evidence="12">
    <location>
        <begin position="52"/>
        <end position="75"/>
    </location>
</feature>
<dbReference type="Pfam" id="PF01654">
    <property type="entry name" value="Cyt_bd_oxida_I"/>
    <property type="match status" value="1"/>
</dbReference>
<evidence type="ECO:0000256" key="5">
    <source>
        <dbReference type="ARBA" id="ARBA00022617"/>
    </source>
</evidence>
<evidence type="ECO:0000313" key="14">
    <source>
        <dbReference type="Proteomes" id="UP001289135"/>
    </source>
</evidence>
<accession>A0AAE4VL97</accession>
<name>A0AAE4VL97_9RICK</name>
<keyword evidence="7 12" id="KW-0479">Metal-binding</keyword>
<dbReference type="EMBL" id="JARGYU010000003">
    <property type="protein sequence ID" value="MDZ5761504.1"/>
    <property type="molecule type" value="Genomic_DNA"/>
</dbReference>
<keyword evidence="10 12" id="KW-0408">Iron</keyword>
<gene>
    <name evidence="13" type="ORF">Lyticum_00685</name>
</gene>
<dbReference type="InterPro" id="IPR002585">
    <property type="entry name" value="Cyt-d_ubiquinol_oxidase_su_1"/>
</dbReference>
<dbReference type="GO" id="GO:0046872">
    <property type="term" value="F:metal ion binding"/>
    <property type="evidence" value="ECO:0007669"/>
    <property type="project" value="UniProtKB-UniRule"/>
</dbReference>
<feature type="transmembrane region" description="Helical" evidence="12">
    <location>
        <begin position="125"/>
        <end position="145"/>
    </location>
</feature>
<evidence type="ECO:0000256" key="4">
    <source>
        <dbReference type="ARBA" id="ARBA00022475"/>
    </source>
</evidence>
<feature type="transmembrane region" description="Helical" evidence="12">
    <location>
        <begin position="95"/>
        <end position="118"/>
    </location>
</feature>
<keyword evidence="9 12" id="KW-1133">Transmembrane helix</keyword>
<comment type="subcellular location">
    <subcellularLocation>
        <location evidence="12">Cell inner membrane</location>
    </subcellularLocation>
    <subcellularLocation>
        <location evidence="1">Cell membrane</location>
        <topology evidence="1">Multi-pass membrane protein</topology>
    </subcellularLocation>
</comment>
<evidence type="ECO:0000256" key="10">
    <source>
        <dbReference type="ARBA" id="ARBA00023004"/>
    </source>
</evidence>
<feature type="transmembrane region" description="Helical" evidence="12">
    <location>
        <begin position="183"/>
        <end position="205"/>
    </location>
</feature>
<evidence type="ECO:0000256" key="8">
    <source>
        <dbReference type="ARBA" id="ARBA00022982"/>
    </source>
</evidence>
<protein>
    <submittedName>
        <fullName evidence="13">Cytochrome d ubiquinol oxidase subunit 1</fullName>
    </submittedName>
</protein>
<feature type="transmembrane region" description="Helical" evidence="12">
    <location>
        <begin position="407"/>
        <end position="428"/>
    </location>
</feature>
<comment type="caution">
    <text evidence="13">The sequence shown here is derived from an EMBL/GenBank/DDBJ whole genome shotgun (WGS) entry which is preliminary data.</text>
</comment>